<evidence type="ECO:0000256" key="2">
    <source>
        <dbReference type="PIRSR" id="PIRSR613078-1"/>
    </source>
</evidence>
<evidence type="ECO:0000256" key="1">
    <source>
        <dbReference type="ARBA" id="ARBA00022801"/>
    </source>
</evidence>
<dbReference type="Gene3D" id="3.40.50.1240">
    <property type="entry name" value="Phosphoglycerate mutase-like"/>
    <property type="match status" value="1"/>
</dbReference>
<feature type="active site" description="Proton donor/acceptor" evidence="2">
    <location>
        <position position="97"/>
    </location>
</feature>
<keyword evidence="5" id="KW-1185">Reference proteome</keyword>
<dbReference type="AlphaFoldDB" id="A0A8J2T3J1"/>
<dbReference type="Pfam" id="PF00300">
    <property type="entry name" value="His_Phos_1"/>
    <property type="match status" value="1"/>
</dbReference>
<dbReference type="InterPro" id="IPR001345">
    <property type="entry name" value="PG/BPGM_mutase_AS"/>
</dbReference>
<reference evidence="5" key="1">
    <citation type="journal article" date="2013" name="Genome Announc.">
        <title>Genome sequence of the food spoilage yeast Zygosaccharomyces bailii CLIB 213(T).</title>
        <authorList>
            <person name="Galeote V."/>
            <person name="Bigey F."/>
            <person name="Devillers H."/>
            <person name="Neuveglise C."/>
            <person name="Dequin S."/>
        </authorList>
    </citation>
    <scope>NUCLEOTIDE SEQUENCE [LARGE SCALE GENOMIC DNA]</scope>
    <source>
        <strain evidence="5">CLIB 213 / ATCC 58445 / CBS 680 / CCRC 21525 / NBRC 1098 / NCYC 1416 / NRRL Y-2227</strain>
    </source>
</reference>
<dbReference type="PANTHER" id="PTHR46517">
    <property type="entry name" value="FRUCTOSE-2,6-BISPHOSPHATASE TIGAR"/>
    <property type="match status" value="1"/>
</dbReference>
<feature type="binding site" evidence="3">
    <location>
        <position position="71"/>
    </location>
    <ligand>
        <name>substrate</name>
    </ligand>
</feature>
<name>A0A8J2T3J1_ZYGB2</name>
<gene>
    <name evidence="4" type="ORF">BN860_02344g</name>
</gene>
<feature type="active site" description="Tele-phosphohistidine intermediate" evidence="2">
    <location>
        <position position="20"/>
    </location>
</feature>
<dbReference type="GO" id="GO:0004331">
    <property type="term" value="F:fructose-2,6-bisphosphate 2-phosphatase activity"/>
    <property type="evidence" value="ECO:0007669"/>
    <property type="project" value="TreeGrafter"/>
</dbReference>
<dbReference type="OrthoDB" id="354304at2759"/>
<dbReference type="GO" id="GO:0005829">
    <property type="term" value="C:cytosol"/>
    <property type="evidence" value="ECO:0007669"/>
    <property type="project" value="TreeGrafter"/>
</dbReference>
<dbReference type="InterPro" id="IPR029033">
    <property type="entry name" value="His_PPase_superfam"/>
</dbReference>
<feature type="binding site" evidence="3">
    <location>
        <begin position="19"/>
        <end position="26"/>
    </location>
    <ligand>
        <name>substrate</name>
    </ligand>
</feature>
<evidence type="ECO:0000313" key="5">
    <source>
        <dbReference type="Proteomes" id="UP000019375"/>
    </source>
</evidence>
<keyword evidence="1" id="KW-0378">Hydrolase</keyword>
<dbReference type="SMART" id="SM00855">
    <property type="entry name" value="PGAM"/>
    <property type="match status" value="1"/>
</dbReference>
<dbReference type="SUPFAM" id="SSF53254">
    <property type="entry name" value="Phosphoglycerate mutase-like"/>
    <property type="match status" value="1"/>
</dbReference>
<sequence length="227" mass="25149">MTKDFDSVGANVLRLLVIRHGQTDYNIKQIMQGHKDIALNETGFEQARLLGKRLVNESVVLDSVASSDLTRCKQTVATVLETCHQSPPVKYYYELRERHMGVIQGMQIKEAEKYAAEHGKSSIKDFGETSSEFLNRFSTCFTSIAEEAAANGESTVAVFTHGGAIRSLLVWLKFDSTNVPVKIPNTSITVVDYNKDTKEFKVKCAGDAQHLQDESGPISFVGDSRVL</sequence>
<dbReference type="EMBL" id="HG316454">
    <property type="protein sequence ID" value="CDF87258.1"/>
    <property type="molecule type" value="Genomic_DNA"/>
</dbReference>
<dbReference type="GO" id="GO:0043456">
    <property type="term" value="P:regulation of pentose-phosphate shunt"/>
    <property type="evidence" value="ECO:0007669"/>
    <property type="project" value="TreeGrafter"/>
</dbReference>
<dbReference type="InterPro" id="IPR051695">
    <property type="entry name" value="Phosphoglycerate_Mutase"/>
</dbReference>
<organism evidence="4 5">
    <name type="scientific">Zygosaccharomyces bailii (strain CLIB 213 / ATCC 58445 / CBS 680 / BCRC 21525 / NBRC 1098 / NCYC 1416 / NRRL Y-2227)</name>
    <dbReference type="NCBI Taxonomy" id="1333698"/>
    <lineage>
        <taxon>Eukaryota</taxon>
        <taxon>Fungi</taxon>
        <taxon>Dikarya</taxon>
        <taxon>Ascomycota</taxon>
        <taxon>Saccharomycotina</taxon>
        <taxon>Saccharomycetes</taxon>
        <taxon>Saccharomycetales</taxon>
        <taxon>Saccharomycetaceae</taxon>
        <taxon>Zygosaccharomyces</taxon>
    </lineage>
</organism>
<evidence type="ECO:0000313" key="4">
    <source>
        <dbReference type="EMBL" id="CDF87258.1"/>
    </source>
</evidence>
<proteinExistence type="predicted"/>
<dbReference type="InterPro" id="IPR013078">
    <property type="entry name" value="His_Pase_superF_clade-1"/>
</dbReference>
<evidence type="ECO:0000256" key="3">
    <source>
        <dbReference type="PIRSR" id="PIRSR613078-2"/>
    </source>
</evidence>
<dbReference type="Proteomes" id="UP000019375">
    <property type="component" value="Unassembled WGS sequence"/>
</dbReference>
<protein>
    <submittedName>
        <fullName evidence="4">BN860_02344g1_1</fullName>
    </submittedName>
</protein>
<dbReference type="GO" id="GO:0045820">
    <property type="term" value="P:negative regulation of glycolytic process"/>
    <property type="evidence" value="ECO:0007669"/>
    <property type="project" value="TreeGrafter"/>
</dbReference>
<dbReference type="CDD" id="cd07067">
    <property type="entry name" value="HP_PGM_like"/>
    <property type="match status" value="1"/>
</dbReference>
<dbReference type="PANTHER" id="PTHR46517:SF1">
    <property type="entry name" value="FRUCTOSE-2,6-BISPHOSPHATASE TIGAR"/>
    <property type="match status" value="1"/>
</dbReference>
<dbReference type="PROSITE" id="PS00175">
    <property type="entry name" value="PG_MUTASE"/>
    <property type="match status" value="1"/>
</dbReference>
<accession>A0A8J2T3J1</accession>